<keyword evidence="2" id="KW-0238">DNA-binding</keyword>
<dbReference type="InterPro" id="IPR018062">
    <property type="entry name" value="HTH_AraC-typ_CS"/>
</dbReference>
<dbReference type="InterPro" id="IPR014710">
    <property type="entry name" value="RmlC-like_jellyroll"/>
</dbReference>
<dbReference type="PROSITE" id="PS00041">
    <property type="entry name" value="HTH_ARAC_FAMILY_1"/>
    <property type="match status" value="1"/>
</dbReference>
<dbReference type="SUPFAM" id="SSF46689">
    <property type="entry name" value="Homeodomain-like"/>
    <property type="match status" value="2"/>
</dbReference>
<reference evidence="5" key="1">
    <citation type="journal article" date="2021" name="PeerJ">
        <title>Extensive microbial diversity within the chicken gut microbiome revealed by metagenomics and culture.</title>
        <authorList>
            <person name="Gilroy R."/>
            <person name="Ravi A."/>
            <person name="Getino M."/>
            <person name="Pursley I."/>
            <person name="Horton D.L."/>
            <person name="Alikhan N.F."/>
            <person name="Baker D."/>
            <person name="Gharbi K."/>
            <person name="Hall N."/>
            <person name="Watson M."/>
            <person name="Adriaenssens E.M."/>
            <person name="Foster-Nyarko E."/>
            <person name="Jarju S."/>
            <person name="Secka A."/>
            <person name="Antonio M."/>
            <person name="Oren A."/>
            <person name="Chaudhuri R.R."/>
            <person name="La Ragione R."/>
            <person name="Hildebrand F."/>
            <person name="Pallen M.J."/>
        </authorList>
    </citation>
    <scope>NUCLEOTIDE SEQUENCE</scope>
    <source>
        <strain evidence="5">3204</strain>
    </source>
</reference>
<dbReference type="PANTHER" id="PTHR43280:SF2">
    <property type="entry name" value="HTH-TYPE TRANSCRIPTIONAL REGULATOR EXSA"/>
    <property type="match status" value="1"/>
</dbReference>
<dbReference type="SMART" id="SM00342">
    <property type="entry name" value="HTH_ARAC"/>
    <property type="match status" value="1"/>
</dbReference>
<dbReference type="PANTHER" id="PTHR43280">
    <property type="entry name" value="ARAC-FAMILY TRANSCRIPTIONAL REGULATOR"/>
    <property type="match status" value="1"/>
</dbReference>
<evidence type="ECO:0000256" key="3">
    <source>
        <dbReference type="ARBA" id="ARBA00023163"/>
    </source>
</evidence>
<dbReference type="Pfam" id="PF12833">
    <property type="entry name" value="HTH_18"/>
    <property type="match status" value="1"/>
</dbReference>
<dbReference type="Proteomes" id="UP000824013">
    <property type="component" value="Unassembled WGS sequence"/>
</dbReference>
<dbReference type="SUPFAM" id="SSF51182">
    <property type="entry name" value="RmlC-like cupins"/>
    <property type="match status" value="1"/>
</dbReference>
<feature type="domain" description="HTH araC/xylS-type" evidence="4">
    <location>
        <begin position="180"/>
        <end position="278"/>
    </location>
</feature>
<evidence type="ECO:0000259" key="4">
    <source>
        <dbReference type="PROSITE" id="PS01124"/>
    </source>
</evidence>
<dbReference type="EMBL" id="DXCM01000035">
    <property type="protein sequence ID" value="HIY92439.1"/>
    <property type="molecule type" value="Genomic_DNA"/>
</dbReference>
<keyword evidence="1" id="KW-0805">Transcription regulation</keyword>
<evidence type="ECO:0000256" key="2">
    <source>
        <dbReference type="ARBA" id="ARBA00023125"/>
    </source>
</evidence>
<dbReference type="Gene3D" id="2.60.120.10">
    <property type="entry name" value="Jelly Rolls"/>
    <property type="match status" value="1"/>
</dbReference>
<dbReference type="AlphaFoldDB" id="A0A9D1ZQU3"/>
<evidence type="ECO:0000313" key="6">
    <source>
        <dbReference type="Proteomes" id="UP000824013"/>
    </source>
</evidence>
<dbReference type="PRINTS" id="PR00032">
    <property type="entry name" value="HTHARAC"/>
</dbReference>
<dbReference type="GO" id="GO:0043565">
    <property type="term" value="F:sequence-specific DNA binding"/>
    <property type="evidence" value="ECO:0007669"/>
    <property type="project" value="InterPro"/>
</dbReference>
<name>A0A9D1ZQU3_9LACO</name>
<evidence type="ECO:0000256" key="1">
    <source>
        <dbReference type="ARBA" id="ARBA00023015"/>
    </source>
</evidence>
<dbReference type="PROSITE" id="PS01124">
    <property type="entry name" value="HTH_ARAC_FAMILY_2"/>
    <property type="match status" value="1"/>
</dbReference>
<comment type="caution">
    <text evidence="5">The sequence shown here is derived from an EMBL/GenBank/DDBJ whole genome shotgun (WGS) entry which is preliminary data.</text>
</comment>
<keyword evidence="3" id="KW-0804">Transcription</keyword>
<accession>A0A9D1ZQU3</accession>
<dbReference type="InterPro" id="IPR009057">
    <property type="entry name" value="Homeodomain-like_sf"/>
</dbReference>
<reference evidence="5" key="2">
    <citation type="submission" date="2021-04" db="EMBL/GenBank/DDBJ databases">
        <authorList>
            <person name="Gilroy R."/>
        </authorList>
    </citation>
    <scope>NUCLEOTIDE SEQUENCE</scope>
    <source>
        <strain evidence="5">3204</strain>
    </source>
</reference>
<dbReference type="Gene3D" id="1.10.10.60">
    <property type="entry name" value="Homeodomain-like"/>
    <property type="match status" value="2"/>
</dbReference>
<gene>
    <name evidence="5" type="ORF">H9820_05780</name>
</gene>
<dbReference type="InterPro" id="IPR011051">
    <property type="entry name" value="RmlC_Cupin_sf"/>
</dbReference>
<dbReference type="GO" id="GO:0003700">
    <property type="term" value="F:DNA-binding transcription factor activity"/>
    <property type="evidence" value="ECO:0007669"/>
    <property type="project" value="InterPro"/>
</dbReference>
<sequence>MKLEAHSKIRENISFDGNIPIRIFRGYDRGKSLIIPHMHEAIEIIYITQGDLKVLDSTNRSILHPGEFHIFNSNSVHSTSFRGWVLKGIVLQISFDLIKQVVPSADYYKFYFSKGSPKCKKAVIHILESLLAQSESGENFVYLKSYGDVMYLLNILFKQFSEKVSEKKIHLNQKYYDRIFKINNYIEDNYSETITLSRLAKEVHLNPEYLSRFVSKHYGMSFYTYLTNVRLNHASSLISTTDLPILEIAEQTGFANYAQFNKEFKKRFGKLPSQNRKRQ</sequence>
<dbReference type="InterPro" id="IPR018060">
    <property type="entry name" value="HTH_AraC"/>
</dbReference>
<protein>
    <submittedName>
        <fullName evidence="5">AraC family transcriptional regulator</fullName>
    </submittedName>
</protein>
<proteinExistence type="predicted"/>
<organism evidence="5 6">
    <name type="scientific">Candidatus Companilactobacillus pullicola</name>
    <dbReference type="NCBI Taxonomy" id="2838523"/>
    <lineage>
        <taxon>Bacteria</taxon>
        <taxon>Bacillati</taxon>
        <taxon>Bacillota</taxon>
        <taxon>Bacilli</taxon>
        <taxon>Lactobacillales</taxon>
        <taxon>Lactobacillaceae</taxon>
        <taxon>Companilactobacillus</taxon>
    </lineage>
</organism>
<dbReference type="InterPro" id="IPR020449">
    <property type="entry name" value="Tscrpt_reg_AraC-type_HTH"/>
</dbReference>
<evidence type="ECO:0000313" key="5">
    <source>
        <dbReference type="EMBL" id="HIY92439.1"/>
    </source>
</evidence>